<reference evidence="1 2" key="1">
    <citation type="journal article" date="2010" name="J. Bacteriol.">
        <title>Genome sequence of the oligotrophic marine Gammaproteobacterium HTCC2143, isolated from the Oregon Coast.</title>
        <authorList>
            <person name="Oh H.M."/>
            <person name="Kang I."/>
            <person name="Ferriera S."/>
            <person name="Giovannoni S.J."/>
            <person name="Cho J.C."/>
        </authorList>
    </citation>
    <scope>NUCLEOTIDE SEQUENCE [LARGE SCALE GENOMIC DNA]</scope>
    <source>
        <strain evidence="1 2">HTCC2143</strain>
    </source>
</reference>
<proteinExistence type="predicted"/>
<dbReference type="OrthoDB" id="5738684at2"/>
<dbReference type="Proteomes" id="UP000004931">
    <property type="component" value="Unassembled WGS sequence"/>
</dbReference>
<keyword evidence="2" id="KW-1185">Reference proteome</keyword>
<organism evidence="1 2">
    <name type="scientific">marine gamma proteobacterium HTCC2143</name>
    <dbReference type="NCBI Taxonomy" id="247633"/>
    <lineage>
        <taxon>Bacteria</taxon>
        <taxon>Pseudomonadati</taxon>
        <taxon>Pseudomonadota</taxon>
        <taxon>Gammaproteobacteria</taxon>
        <taxon>Cellvibrionales</taxon>
        <taxon>Spongiibacteraceae</taxon>
        <taxon>BD1-7 clade</taxon>
    </lineage>
</organism>
<sequence length="46" mass="5130">MNKRTRPTLSTEFRLEAAQLVVDQDRSILEAADAEGLDDIALLETI</sequence>
<evidence type="ECO:0000313" key="2">
    <source>
        <dbReference type="Proteomes" id="UP000004931"/>
    </source>
</evidence>
<comment type="caution">
    <text evidence="1">The sequence shown here is derived from an EMBL/GenBank/DDBJ whole genome shotgun (WGS) entry which is preliminary data.</text>
</comment>
<evidence type="ECO:0000313" key="1">
    <source>
        <dbReference type="EMBL" id="EAW31101.1"/>
    </source>
</evidence>
<name>A0YCZ8_9GAMM</name>
<gene>
    <name evidence="1" type="ORF">GP2143_03233</name>
</gene>
<accession>A0YCZ8</accession>
<protein>
    <recommendedName>
        <fullName evidence="3">Transposase</fullName>
    </recommendedName>
</protein>
<dbReference type="AlphaFoldDB" id="A0YCZ8"/>
<evidence type="ECO:0008006" key="3">
    <source>
        <dbReference type="Google" id="ProtNLM"/>
    </source>
</evidence>
<dbReference type="EMBL" id="AAVT01000004">
    <property type="protein sequence ID" value="EAW31101.1"/>
    <property type="molecule type" value="Genomic_DNA"/>
</dbReference>